<dbReference type="PANTHER" id="PTHR34979">
    <property type="entry name" value="INNER MEMBRANE PROTEIN YGAZ"/>
    <property type="match status" value="1"/>
</dbReference>
<keyword evidence="7 8" id="KW-0472">Membrane</keyword>
<dbReference type="GO" id="GO:1903785">
    <property type="term" value="P:L-valine transmembrane transport"/>
    <property type="evidence" value="ECO:0007669"/>
    <property type="project" value="TreeGrafter"/>
</dbReference>
<evidence type="ECO:0000256" key="2">
    <source>
        <dbReference type="ARBA" id="ARBA00010735"/>
    </source>
</evidence>
<organism evidence="9 10">
    <name type="scientific">Slackia exigua (strain ATCC 700122 / DSM 15923 / CIP 105133 / JCM 11022 / KCTC 5966 / S-7)</name>
    <dbReference type="NCBI Taxonomy" id="649764"/>
    <lineage>
        <taxon>Bacteria</taxon>
        <taxon>Bacillati</taxon>
        <taxon>Actinomycetota</taxon>
        <taxon>Coriobacteriia</taxon>
        <taxon>Eggerthellales</taxon>
        <taxon>Eggerthellaceae</taxon>
        <taxon>Slackia</taxon>
    </lineage>
</organism>
<keyword evidence="10" id="KW-1185">Reference proteome</keyword>
<dbReference type="RefSeq" id="WP_006361439.1">
    <property type="nucleotide sequence ID" value="NZ_GG700630.1"/>
</dbReference>
<evidence type="ECO:0000313" key="10">
    <source>
        <dbReference type="Proteomes" id="UP000006001"/>
    </source>
</evidence>
<keyword evidence="3" id="KW-0813">Transport</keyword>
<dbReference type="STRING" id="649764.HMPREF0762_00195"/>
<reference evidence="9" key="1">
    <citation type="submission" date="2009-10" db="EMBL/GenBank/DDBJ databases">
        <authorList>
            <person name="Weinstock G."/>
            <person name="Sodergren E."/>
            <person name="Clifton S."/>
            <person name="Fulton L."/>
            <person name="Fulton B."/>
            <person name="Courtney L."/>
            <person name="Fronick C."/>
            <person name="Harrison M."/>
            <person name="Strong C."/>
            <person name="Farmer C."/>
            <person name="Delahaunty K."/>
            <person name="Markovic C."/>
            <person name="Hall O."/>
            <person name="Minx P."/>
            <person name="Tomlinson C."/>
            <person name="Mitreva M."/>
            <person name="Nelson J."/>
            <person name="Hou S."/>
            <person name="Wollam A."/>
            <person name="Pepin K.H."/>
            <person name="Johnson M."/>
            <person name="Bhonagiri V."/>
            <person name="Nash W.E."/>
            <person name="Warren W."/>
            <person name="Chinwalla A."/>
            <person name="Mardis E.R."/>
            <person name="Wilson R.K."/>
        </authorList>
    </citation>
    <scope>NUCLEOTIDE SEQUENCE [LARGE SCALE GENOMIC DNA]</scope>
    <source>
        <strain evidence="9">ATCC 700122</strain>
    </source>
</reference>
<protein>
    <submittedName>
        <fullName evidence="9">Azaleucine resistance protein AzlC</fullName>
    </submittedName>
</protein>
<dbReference type="Pfam" id="PF03591">
    <property type="entry name" value="AzlC"/>
    <property type="match status" value="1"/>
</dbReference>
<evidence type="ECO:0000256" key="6">
    <source>
        <dbReference type="ARBA" id="ARBA00022989"/>
    </source>
</evidence>
<feature type="transmembrane region" description="Helical" evidence="8">
    <location>
        <begin position="12"/>
        <end position="31"/>
    </location>
</feature>
<dbReference type="eggNOG" id="COG1296">
    <property type="taxonomic scope" value="Bacteria"/>
</dbReference>
<dbReference type="OrthoDB" id="3177005at2"/>
<evidence type="ECO:0000256" key="4">
    <source>
        <dbReference type="ARBA" id="ARBA00022475"/>
    </source>
</evidence>
<dbReference type="InterPro" id="IPR011606">
    <property type="entry name" value="Brnchd-chn_aa_trnsp_permease"/>
</dbReference>
<dbReference type="AlphaFoldDB" id="D0WEG5"/>
<feature type="transmembrane region" description="Helical" evidence="8">
    <location>
        <begin position="206"/>
        <end position="222"/>
    </location>
</feature>
<keyword evidence="5 8" id="KW-0812">Transmembrane</keyword>
<evidence type="ECO:0000256" key="1">
    <source>
        <dbReference type="ARBA" id="ARBA00004651"/>
    </source>
</evidence>
<dbReference type="Proteomes" id="UP000006001">
    <property type="component" value="Unassembled WGS sequence"/>
</dbReference>
<dbReference type="HOGENOM" id="CLU_065777_3_0_11"/>
<comment type="caution">
    <text evidence="9">The sequence shown here is derived from an EMBL/GenBank/DDBJ whole genome shotgun (WGS) entry which is preliminary data.</text>
</comment>
<name>D0WEG5_SLAES</name>
<comment type="similarity">
    <text evidence="2">Belongs to the AzlC family.</text>
</comment>
<gene>
    <name evidence="9" type="ORF">HMPREF0762_00195</name>
</gene>
<dbReference type="GeneID" id="85006864"/>
<dbReference type="GO" id="GO:0005886">
    <property type="term" value="C:plasma membrane"/>
    <property type="evidence" value="ECO:0007669"/>
    <property type="project" value="UniProtKB-SubCell"/>
</dbReference>
<proteinExistence type="inferred from homology"/>
<evidence type="ECO:0000256" key="5">
    <source>
        <dbReference type="ARBA" id="ARBA00022692"/>
    </source>
</evidence>
<dbReference type="PANTHER" id="PTHR34979:SF1">
    <property type="entry name" value="INNER MEMBRANE PROTEIN YGAZ"/>
    <property type="match status" value="1"/>
</dbReference>
<evidence type="ECO:0000313" key="9">
    <source>
        <dbReference type="EMBL" id="EEZ62103.1"/>
    </source>
</evidence>
<evidence type="ECO:0000256" key="3">
    <source>
        <dbReference type="ARBA" id="ARBA00022448"/>
    </source>
</evidence>
<comment type="subcellular location">
    <subcellularLocation>
        <location evidence="1">Cell membrane</location>
        <topology evidence="1">Multi-pass membrane protein</topology>
    </subcellularLocation>
</comment>
<dbReference type="EMBL" id="ACUX02000004">
    <property type="protein sequence ID" value="EEZ62103.1"/>
    <property type="molecule type" value="Genomic_DNA"/>
</dbReference>
<evidence type="ECO:0000256" key="8">
    <source>
        <dbReference type="SAM" id="Phobius"/>
    </source>
</evidence>
<sequence>MTLDSWKDPFKAAWPIMAGYVVLGLPCGILGVAAGMDVWMVAAMSILFYSGAGQYMIPNMWLAGNPIGAIVLSVSLVNSRQTLYGASLSQFCDAASKRLACLFGATVTDESFGVNLARFMNGGWSVSDALRVNVLSQSSWILSNVAGAVVGAAISVPTALASFAMTSLFICLLSMQKASPENFVAIGGAVAGVVLCKSVGLTGPAILVGALVGVAAAVVFSRRTTPGPSGASGATDIRMGG</sequence>
<accession>D0WEG5</accession>
<keyword evidence="6 8" id="KW-1133">Transmembrane helix</keyword>
<keyword evidence="4" id="KW-1003">Cell membrane</keyword>
<feature type="transmembrane region" description="Helical" evidence="8">
    <location>
        <begin position="145"/>
        <end position="171"/>
    </location>
</feature>
<evidence type="ECO:0000256" key="7">
    <source>
        <dbReference type="ARBA" id="ARBA00023136"/>
    </source>
</evidence>